<name>A0A5E4PHZ1_9COXI</name>
<comment type="similarity">
    <text evidence="3">Belongs to the alpha-ketoglutarate dehydrogenase family.</text>
</comment>
<evidence type="ECO:0000256" key="3">
    <source>
        <dbReference type="ARBA" id="ARBA00006936"/>
    </source>
</evidence>
<dbReference type="OrthoDB" id="9759785at2"/>
<dbReference type="InterPro" id="IPR005475">
    <property type="entry name" value="Transketolase-like_Pyr-bd"/>
</dbReference>
<dbReference type="Gene3D" id="3.40.50.12470">
    <property type="match status" value="1"/>
</dbReference>
<evidence type="ECO:0000256" key="1">
    <source>
        <dbReference type="ARBA" id="ARBA00001964"/>
    </source>
</evidence>
<keyword evidence="9" id="KW-0324">Glycolysis</keyword>
<dbReference type="KEGG" id="asip:AQUSIP_12420"/>
<dbReference type="SUPFAM" id="SSF52518">
    <property type="entry name" value="Thiamin diphosphate-binding fold (THDP-binding)"/>
    <property type="match status" value="2"/>
</dbReference>
<dbReference type="InterPro" id="IPR042179">
    <property type="entry name" value="KGD_C_sf"/>
</dbReference>
<evidence type="ECO:0000256" key="8">
    <source>
        <dbReference type="ARBA" id="ARBA00023052"/>
    </source>
</evidence>
<dbReference type="RefSeq" id="WP_148339206.1">
    <property type="nucleotide sequence ID" value="NZ_LR699119.1"/>
</dbReference>
<dbReference type="GO" id="GO:0006096">
    <property type="term" value="P:glycolytic process"/>
    <property type="evidence" value="ECO:0007669"/>
    <property type="project" value="UniProtKB-KW"/>
</dbReference>
<dbReference type="FunFam" id="1.10.287.1150:FF:000004">
    <property type="entry name" value="2-oxoglutarate dehydrogenase E1 component"/>
    <property type="match status" value="1"/>
</dbReference>
<evidence type="ECO:0000256" key="6">
    <source>
        <dbReference type="ARBA" id="ARBA00013321"/>
    </source>
</evidence>
<gene>
    <name evidence="13" type="primary">sucA</name>
    <name evidence="13" type="ORF">AQUSIP_12420</name>
</gene>
<evidence type="ECO:0000256" key="9">
    <source>
        <dbReference type="ARBA" id="ARBA00023152"/>
    </source>
</evidence>
<evidence type="ECO:0000313" key="14">
    <source>
        <dbReference type="Proteomes" id="UP000324194"/>
    </source>
</evidence>
<accession>A0A5E4PHZ1</accession>
<evidence type="ECO:0000256" key="10">
    <source>
        <dbReference type="ARBA" id="ARBA00030680"/>
    </source>
</evidence>
<evidence type="ECO:0000256" key="7">
    <source>
        <dbReference type="ARBA" id="ARBA00023002"/>
    </source>
</evidence>
<proteinExistence type="inferred from homology"/>
<dbReference type="PANTHER" id="PTHR23152">
    <property type="entry name" value="2-OXOGLUTARATE DEHYDROGENASE"/>
    <property type="match status" value="1"/>
</dbReference>
<dbReference type="SMART" id="SM00861">
    <property type="entry name" value="Transket_pyr"/>
    <property type="match status" value="1"/>
</dbReference>
<dbReference type="EC" id="1.2.4.2" evidence="5"/>
<dbReference type="Gene3D" id="3.40.50.11610">
    <property type="entry name" value="Multifunctional 2-oxoglutarate metabolism enzyme, C-terminal domain"/>
    <property type="match status" value="1"/>
</dbReference>
<dbReference type="CDD" id="cd02016">
    <property type="entry name" value="TPP_E1_OGDC_like"/>
    <property type="match status" value="1"/>
</dbReference>
<evidence type="ECO:0000256" key="4">
    <source>
        <dbReference type="ARBA" id="ARBA00011301"/>
    </source>
</evidence>
<keyword evidence="14" id="KW-1185">Reference proteome</keyword>
<dbReference type="GO" id="GO:0005829">
    <property type="term" value="C:cytosol"/>
    <property type="evidence" value="ECO:0007669"/>
    <property type="project" value="TreeGrafter"/>
</dbReference>
<keyword evidence="8" id="KW-0786">Thiamine pyrophosphate</keyword>
<feature type="domain" description="Transketolase-like pyrimidine-binding" evidence="12">
    <location>
        <begin position="601"/>
        <end position="794"/>
    </location>
</feature>
<evidence type="ECO:0000313" key="13">
    <source>
        <dbReference type="EMBL" id="VVC75941.1"/>
    </source>
</evidence>
<dbReference type="InterPro" id="IPR029061">
    <property type="entry name" value="THDP-binding"/>
</dbReference>
<dbReference type="Gene3D" id="1.10.287.1150">
    <property type="entry name" value="TPP helical domain"/>
    <property type="match status" value="1"/>
</dbReference>
<sequence length="942" mass="106610">MTTQPRTMQELWQDTYLSSGNEAYLETLYENYLADPQSVAPEWRNYFEQLLQRVPRTSPDVSHAAIREQFLQLARESAKVAAVSGIETYHDQQQERVIELIAAYRRLGHLQANIDPLGMYKGIYSPTLELAYYGFTDQDLKKTFNVGSFTGLNKSSATLAEIYDALRRVYCNTIGIEYMHINRVEEVEWIRERMEQGWSSFKPTNAEKLHILNRLVVADGLEKYLGFKYVGQKRFSLEGGDSLIPLLDTVVNRSSQNGVKETIIGMAHRGRLNVLVNIVGKDSKGIFAAFEGKGVPETHSGDVKYHLGYSSNVKTNYGLMHIALAFNPSHLEIVSPVVQGSVRARQRRRRDTEQKQVLPIQIHGDAAFAGQGVVMETFNMSQIRWFAVGGSIHIVINNQVGFTTSNTKDSRSTTYCTDVAKMVEAPVLHVNANDPEAVYFAALFAVDYRYLFKKDIVIDLVCYRRHGHNEADEPSATQPLMYKTIKAMQVPYLLYAKKLVSEGLIKEDEEKKLVDAFRQGLDDGKTMVEVANDSASYEFAVNWEPFIGKSWTEKATTAVPLNRIKELAKAMEKLPDGYVLQPQVKKTLEAQRKMTDGELPINWGYAETMAYATLLDQGYPIRLCGQDAARGTFAHRHAVLHDQNTDEIYIPLSHVSPNQAQINVVDSFLSEEAVLAFEYGYATAEPNFLVIWEAQFGDFANGAQVVIDQFISSGEQKWGRLCGLVMLLPHGYEGQGPEHSSARLERYLQLCAQDNIQVCIPSTPAQIFHLLRRQMIRPYRKPLIVMSPKSVLRNPLAVSELKELSEGEFRLVIPEIDKIDAKKTERVIITSGKIYYELLQHRRDLKLNNAAIIRLEQLYPFPEEAFRGVMASYAHVKDIIWCQEEPQNQGAWITISPYIQSTLAKGQKLRYAGRHSSASPAVGYHTVHEKEQEELVEQALTK</sequence>
<dbReference type="Pfam" id="PF16078">
    <property type="entry name" value="2-oxogl_dehyd_N"/>
    <property type="match status" value="1"/>
</dbReference>
<dbReference type="EMBL" id="LR699119">
    <property type="protein sequence ID" value="VVC75941.1"/>
    <property type="molecule type" value="Genomic_DNA"/>
</dbReference>
<evidence type="ECO:0000256" key="11">
    <source>
        <dbReference type="ARBA" id="ARBA00051911"/>
    </source>
</evidence>
<dbReference type="InterPro" id="IPR031717">
    <property type="entry name" value="ODO-1/KGD_C"/>
</dbReference>
<dbReference type="NCBIfam" id="NF008907">
    <property type="entry name" value="PRK12270.1"/>
    <property type="match status" value="1"/>
</dbReference>
<dbReference type="Proteomes" id="UP000324194">
    <property type="component" value="Chromosome 1"/>
</dbReference>
<dbReference type="Gene3D" id="3.40.50.970">
    <property type="match status" value="1"/>
</dbReference>
<dbReference type="GO" id="GO:0006099">
    <property type="term" value="P:tricarboxylic acid cycle"/>
    <property type="evidence" value="ECO:0007669"/>
    <property type="project" value="TreeGrafter"/>
</dbReference>
<dbReference type="Pfam" id="PF16870">
    <property type="entry name" value="OxoGdeHyase_C"/>
    <property type="match status" value="1"/>
</dbReference>
<dbReference type="InterPro" id="IPR011603">
    <property type="entry name" value="2oxoglutarate_DH_E1"/>
</dbReference>
<comment type="cofactor">
    <cofactor evidence="1">
        <name>thiamine diphosphate</name>
        <dbReference type="ChEBI" id="CHEBI:58937"/>
    </cofactor>
</comment>
<comment type="subunit">
    <text evidence="4">Homodimer. Part of the 2-oxoglutarate dehydrogenase (OGDH) complex composed of E1 (2-oxoglutarate dehydrogenase), E2 (dihydrolipoamide succinyltransferase) and E3 (dihydrolipoamide dehydrogenase); the complex contains multiple copies of the three enzymatic components (E1, E2 and E3).</text>
</comment>
<dbReference type="GO" id="GO:0045252">
    <property type="term" value="C:oxoglutarate dehydrogenase complex"/>
    <property type="evidence" value="ECO:0007669"/>
    <property type="project" value="TreeGrafter"/>
</dbReference>
<organism evidence="13 14">
    <name type="scientific">Aquicella siphonis</name>
    <dbReference type="NCBI Taxonomy" id="254247"/>
    <lineage>
        <taxon>Bacteria</taxon>
        <taxon>Pseudomonadati</taxon>
        <taxon>Pseudomonadota</taxon>
        <taxon>Gammaproteobacteria</taxon>
        <taxon>Legionellales</taxon>
        <taxon>Coxiellaceae</taxon>
        <taxon>Aquicella</taxon>
    </lineage>
</organism>
<dbReference type="Pfam" id="PF00676">
    <property type="entry name" value="E1_dh"/>
    <property type="match status" value="1"/>
</dbReference>
<dbReference type="NCBIfam" id="TIGR00239">
    <property type="entry name" value="2oxo_dh_E1"/>
    <property type="match status" value="1"/>
</dbReference>
<evidence type="ECO:0000256" key="5">
    <source>
        <dbReference type="ARBA" id="ARBA00012280"/>
    </source>
</evidence>
<dbReference type="PIRSF" id="PIRSF000157">
    <property type="entry name" value="Oxoglu_dh_E1"/>
    <property type="match status" value="1"/>
</dbReference>
<dbReference type="InterPro" id="IPR032106">
    <property type="entry name" value="2-oxogl_dehyd_N"/>
</dbReference>
<evidence type="ECO:0000256" key="2">
    <source>
        <dbReference type="ARBA" id="ARBA00003906"/>
    </source>
</evidence>
<dbReference type="GO" id="GO:0030976">
    <property type="term" value="F:thiamine pyrophosphate binding"/>
    <property type="evidence" value="ECO:0007669"/>
    <property type="project" value="InterPro"/>
</dbReference>
<comment type="function">
    <text evidence="2">E1 component of the 2-oxoglutarate dehydrogenase (OGDH) complex which catalyzes the decarboxylation of 2-oxoglutarate, the first step in the conversion of 2-oxoglutarate to succinyl-CoA and CO(2).</text>
</comment>
<comment type="catalytic activity">
    <reaction evidence="11">
        <text>N(6)-[(R)-lipoyl]-L-lysyl-[protein] + 2-oxoglutarate + H(+) = N(6)-[(R)-S(8)-succinyldihydrolipoyl]-L-lysyl-[protein] + CO2</text>
        <dbReference type="Rhea" id="RHEA:12188"/>
        <dbReference type="Rhea" id="RHEA-COMP:10474"/>
        <dbReference type="Rhea" id="RHEA-COMP:20092"/>
        <dbReference type="ChEBI" id="CHEBI:15378"/>
        <dbReference type="ChEBI" id="CHEBI:16526"/>
        <dbReference type="ChEBI" id="CHEBI:16810"/>
        <dbReference type="ChEBI" id="CHEBI:83099"/>
        <dbReference type="ChEBI" id="CHEBI:83120"/>
        <dbReference type="EC" id="1.2.4.2"/>
    </reaction>
</comment>
<reference evidence="13 14" key="1">
    <citation type="submission" date="2019-08" db="EMBL/GenBank/DDBJ databases">
        <authorList>
            <person name="Guy L."/>
        </authorList>
    </citation>
    <scope>NUCLEOTIDE SEQUENCE [LARGE SCALE GENOMIC DNA]</scope>
    <source>
        <strain evidence="13 14">SGT-108</strain>
    </source>
</reference>
<dbReference type="NCBIfam" id="NF006914">
    <property type="entry name" value="PRK09404.1"/>
    <property type="match status" value="1"/>
</dbReference>
<dbReference type="FunFam" id="3.40.50.12470:FF:000009">
    <property type="entry name" value="2-oxoglutarate dehydrogenase E1 component"/>
    <property type="match status" value="1"/>
</dbReference>
<evidence type="ECO:0000259" key="12">
    <source>
        <dbReference type="SMART" id="SM00861"/>
    </source>
</evidence>
<protein>
    <recommendedName>
        <fullName evidence="6">2-oxoglutarate dehydrogenase E1 component</fullName>
        <ecNumber evidence="5">1.2.4.2</ecNumber>
    </recommendedName>
    <alternativeName>
        <fullName evidence="10">Alpha-ketoglutarate dehydrogenase</fullName>
    </alternativeName>
</protein>
<dbReference type="GO" id="GO:0004591">
    <property type="term" value="F:oxoglutarate dehydrogenase (succinyl-transferring) activity"/>
    <property type="evidence" value="ECO:0007669"/>
    <property type="project" value="UniProtKB-EC"/>
</dbReference>
<dbReference type="InterPro" id="IPR001017">
    <property type="entry name" value="DH_E1"/>
</dbReference>
<dbReference type="PANTHER" id="PTHR23152:SF4">
    <property type="entry name" value="2-OXOADIPATE DEHYDROGENASE COMPLEX COMPONENT E1"/>
    <property type="match status" value="1"/>
</dbReference>
<dbReference type="Pfam" id="PF02779">
    <property type="entry name" value="Transket_pyr"/>
    <property type="match status" value="1"/>
</dbReference>
<keyword evidence="7" id="KW-0560">Oxidoreductase</keyword>
<dbReference type="AlphaFoldDB" id="A0A5E4PHZ1"/>